<keyword evidence="3" id="KW-1185">Reference proteome</keyword>
<evidence type="ECO:0000256" key="1">
    <source>
        <dbReference type="SAM" id="Phobius"/>
    </source>
</evidence>
<feature type="transmembrane region" description="Helical" evidence="1">
    <location>
        <begin position="47"/>
        <end position="71"/>
    </location>
</feature>
<proteinExistence type="predicted"/>
<gene>
    <name evidence="2" type="ORF">ELUCI_v1c08190</name>
</gene>
<evidence type="ECO:0000313" key="3">
    <source>
        <dbReference type="Proteomes" id="UP000237865"/>
    </source>
</evidence>
<sequence>MKLQRFIASFLNTALVLVNIVLLLIEMPLLGEMIVNVPLPEGRRKKVLFGLITFACFFFIIPWIINIVFWFQEEASVPTRIFNKFVK</sequence>
<name>A0A2S5RD90_9MOLU</name>
<keyword evidence="1" id="KW-0472">Membrane</keyword>
<dbReference type="Proteomes" id="UP000237865">
    <property type="component" value="Unassembled WGS sequence"/>
</dbReference>
<accession>A0A2S5RD90</accession>
<keyword evidence="1" id="KW-0812">Transmembrane</keyword>
<comment type="caution">
    <text evidence="2">The sequence shown here is derived from an EMBL/GenBank/DDBJ whole genome shotgun (WGS) entry which is preliminary data.</text>
</comment>
<dbReference type="EMBL" id="PHNE01000004">
    <property type="protein sequence ID" value="PPE05283.1"/>
    <property type="molecule type" value="Genomic_DNA"/>
</dbReference>
<dbReference type="AlphaFoldDB" id="A0A2S5RD90"/>
<dbReference type="RefSeq" id="WP_028126425.1">
    <property type="nucleotide sequence ID" value="NZ_PHNE01000004.1"/>
</dbReference>
<evidence type="ECO:0000313" key="2">
    <source>
        <dbReference type="EMBL" id="PPE05283.1"/>
    </source>
</evidence>
<organism evidence="2 3">
    <name type="scientific">Williamsoniiplasma lucivorax</name>
    <dbReference type="NCBI Taxonomy" id="209274"/>
    <lineage>
        <taxon>Bacteria</taxon>
        <taxon>Bacillati</taxon>
        <taxon>Mycoplasmatota</taxon>
        <taxon>Mollicutes</taxon>
        <taxon>Entomoplasmatales</taxon>
        <taxon>Williamsoniiplasma</taxon>
    </lineage>
</organism>
<reference evidence="2 3" key="1">
    <citation type="submission" date="2017-11" db="EMBL/GenBank/DDBJ databases">
        <title>Genome sequence of Entomoplasma lucivorax PIPN-2 (ATCC 49196).</title>
        <authorList>
            <person name="Lo W.-S."/>
            <person name="Gasparich G.E."/>
            <person name="Kuo C.-H."/>
        </authorList>
    </citation>
    <scope>NUCLEOTIDE SEQUENCE [LARGE SCALE GENOMIC DNA]</scope>
    <source>
        <strain evidence="2 3">PIPN-2</strain>
    </source>
</reference>
<feature type="transmembrane region" description="Helical" evidence="1">
    <location>
        <begin position="6"/>
        <end position="26"/>
    </location>
</feature>
<protein>
    <submittedName>
        <fullName evidence="2">Uncharacterized protein</fullName>
    </submittedName>
</protein>
<keyword evidence="1" id="KW-1133">Transmembrane helix</keyword>